<comment type="caution">
    <text evidence="8">The sequence shown here is derived from an EMBL/GenBank/DDBJ whole genome shotgun (WGS) entry which is preliminary data.</text>
</comment>
<reference evidence="8" key="2">
    <citation type="submission" date="2020-09" db="EMBL/GenBank/DDBJ databases">
        <authorList>
            <person name="Sun Q."/>
            <person name="Kim S."/>
        </authorList>
    </citation>
    <scope>NUCLEOTIDE SEQUENCE</scope>
    <source>
        <strain evidence="8">KCTC 12719</strain>
    </source>
</reference>
<dbReference type="InterPro" id="IPR036365">
    <property type="entry name" value="PGBD-like_sf"/>
</dbReference>
<keyword evidence="6" id="KW-0732">Signal</keyword>
<protein>
    <recommendedName>
        <fullName evidence="3">N-acetylmuramoyl-L-alanine amidase</fullName>
        <ecNumber evidence="3">3.5.1.28</ecNumber>
    </recommendedName>
</protein>
<dbReference type="CDD" id="cd06583">
    <property type="entry name" value="PGRP"/>
    <property type="match status" value="1"/>
</dbReference>
<dbReference type="PROSITE" id="PS51257">
    <property type="entry name" value="PROKAR_LIPOPROTEIN"/>
    <property type="match status" value="1"/>
</dbReference>
<comment type="similarity">
    <text evidence="2">Belongs to the N-acetylmuramoyl-L-alanine amidase 2 family.</text>
</comment>
<dbReference type="Gene3D" id="1.10.101.10">
    <property type="entry name" value="PGBD-like superfamily/PGBD"/>
    <property type="match status" value="1"/>
</dbReference>
<organism evidence="8 9">
    <name type="scientific">Salinimicrobium marinum</name>
    <dbReference type="NCBI Taxonomy" id="680283"/>
    <lineage>
        <taxon>Bacteria</taxon>
        <taxon>Pseudomonadati</taxon>
        <taxon>Bacteroidota</taxon>
        <taxon>Flavobacteriia</taxon>
        <taxon>Flavobacteriales</taxon>
        <taxon>Flavobacteriaceae</taxon>
        <taxon>Salinimicrobium</taxon>
    </lineage>
</organism>
<accession>A0A918SFK9</accession>
<evidence type="ECO:0000256" key="5">
    <source>
        <dbReference type="ARBA" id="ARBA00023316"/>
    </source>
</evidence>
<dbReference type="InterPro" id="IPR002502">
    <property type="entry name" value="Amidase_domain"/>
</dbReference>
<reference evidence="8" key="1">
    <citation type="journal article" date="2014" name="Int. J. Syst. Evol. Microbiol.">
        <title>Complete genome sequence of Corynebacterium casei LMG S-19264T (=DSM 44701T), isolated from a smear-ripened cheese.</title>
        <authorList>
            <consortium name="US DOE Joint Genome Institute (JGI-PGF)"/>
            <person name="Walter F."/>
            <person name="Albersmeier A."/>
            <person name="Kalinowski J."/>
            <person name="Ruckert C."/>
        </authorList>
    </citation>
    <scope>NUCLEOTIDE SEQUENCE</scope>
    <source>
        <strain evidence="8">KCTC 12719</strain>
    </source>
</reference>
<keyword evidence="5" id="KW-0961">Cell wall biogenesis/degradation</keyword>
<proteinExistence type="inferred from homology"/>
<dbReference type="Proteomes" id="UP000610456">
    <property type="component" value="Unassembled WGS sequence"/>
</dbReference>
<dbReference type="InterPro" id="IPR036505">
    <property type="entry name" value="Amidase/PGRP_sf"/>
</dbReference>
<gene>
    <name evidence="8" type="ORF">GCM10007103_19810</name>
</gene>
<evidence type="ECO:0000256" key="4">
    <source>
        <dbReference type="ARBA" id="ARBA00022801"/>
    </source>
</evidence>
<dbReference type="SUPFAM" id="SSF47090">
    <property type="entry name" value="PGBD-like"/>
    <property type="match status" value="1"/>
</dbReference>
<dbReference type="GO" id="GO:0009253">
    <property type="term" value="P:peptidoglycan catabolic process"/>
    <property type="evidence" value="ECO:0007669"/>
    <property type="project" value="InterPro"/>
</dbReference>
<evidence type="ECO:0000256" key="3">
    <source>
        <dbReference type="ARBA" id="ARBA00011901"/>
    </source>
</evidence>
<dbReference type="GO" id="GO:0008745">
    <property type="term" value="F:N-acetylmuramoyl-L-alanine amidase activity"/>
    <property type="evidence" value="ECO:0007669"/>
    <property type="project" value="UniProtKB-EC"/>
</dbReference>
<comment type="catalytic activity">
    <reaction evidence="1">
        <text>Hydrolyzes the link between N-acetylmuramoyl residues and L-amino acid residues in certain cell-wall glycopeptides.</text>
        <dbReference type="EC" id="3.5.1.28"/>
    </reaction>
</comment>
<dbReference type="InterPro" id="IPR036366">
    <property type="entry name" value="PGBDSf"/>
</dbReference>
<dbReference type="EMBL" id="BMXB01000007">
    <property type="protein sequence ID" value="GHA38454.1"/>
    <property type="molecule type" value="Genomic_DNA"/>
</dbReference>
<keyword evidence="4" id="KW-0378">Hydrolase</keyword>
<dbReference type="RefSeq" id="WP_189604592.1">
    <property type="nucleotide sequence ID" value="NZ_BMXB01000007.1"/>
</dbReference>
<dbReference type="GO" id="GO:0071555">
    <property type="term" value="P:cell wall organization"/>
    <property type="evidence" value="ECO:0007669"/>
    <property type="project" value="UniProtKB-KW"/>
</dbReference>
<dbReference type="AlphaFoldDB" id="A0A918SFK9"/>
<dbReference type="GO" id="GO:0009254">
    <property type="term" value="P:peptidoglycan turnover"/>
    <property type="evidence" value="ECO:0007669"/>
    <property type="project" value="TreeGrafter"/>
</dbReference>
<dbReference type="SMART" id="SM00644">
    <property type="entry name" value="Ami_2"/>
    <property type="match status" value="1"/>
</dbReference>
<dbReference type="GO" id="GO:0019867">
    <property type="term" value="C:outer membrane"/>
    <property type="evidence" value="ECO:0007669"/>
    <property type="project" value="TreeGrafter"/>
</dbReference>
<sequence length="312" mass="35324">MNKVLLVVSVFALLFLSMSCGSNPYSRTNREHKKQAKEYAKQLRTFPPKQAEGEVPLKYGEHWVGTTNFNLRKPNFVIIHHTAQNSVDHTLETFTLKRTSVSSHYVIGDNGEIYQMLNDYYRGWHAGSGKWGNDTDLNSSSIGIELDNNGFEPFSEEQIASLIDLLKVLKERHGIPTANFIGHSDIAPSRKVDPNVTFPWKRLAEEGFGHWYDDIAVTPKIVGDSISTENQDNSEIRELQVAETEISETASESDSLSLSINPEIALRIIGYDVSDLESAIKAFKLHFIQKDVNAVLTEEDLKILYNLYRKYL</sequence>
<dbReference type="InterPro" id="IPR051206">
    <property type="entry name" value="NAMLAA_amidase_2"/>
</dbReference>
<dbReference type="EC" id="3.5.1.28" evidence="3"/>
<dbReference type="Pfam" id="PF01510">
    <property type="entry name" value="Amidase_2"/>
    <property type="match status" value="1"/>
</dbReference>
<evidence type="ECO:0000313" key="9">
    <source>
        <dbReference type="Proteomes" id="UP000610456"/>
    </source>
</evidence>
<keyword evidence="9" id="KW-1185">Reference proteome</keyword>
<dbReference type="PANTHER" id="PTHR30417">
    <property type="entry name" value="N-ACETYLMURAMOYL-L-ALANINE AMIDASE AMID"/>
    <property type="match status" value="1"/>
</dbReference>
<evidence type="ECO:0000256" key="1">
    <source>
        <dbReference type="ARBA" id="ARBA00001561"/>
    </source>
</evidence>
<evidence type="ECO:0000313" key="8">
    <source>
        <dbReference type="EMBL" id="GHA38454.1"/>
    </source>
</evidence>
<name>A0A918SFK9_9FLAO</name>
<evidence type="ECO:0000259" key="7">
    <source>
        <dbReference type="SMART" id="SM00644"/>
    </source>
</evidence>
<feature type="domain" description="N-acetylmuramoyl-L-alanine amidase" evidence="7">
    <location>
        <begin position="64"/>
        <end position="195"/>
    </location>
</feature>
<dbReference type="PANTHER" id="PTHR30417:SF1">
    <property type="entry name" value="N-ACETYLMURAMOYL-L-ALANINE AMIDASE AMID"/>
    <property type="match status" value="1"/>
</dbReference>
<dbReference type="SUPFAM" id="SSF55846">
    <property type="entry name" value="N-acetylmuramoyl-L-alanine amidase-like"/>
    <property type="match status" value="1"/>
</dbReference>
<feature type="chain" id="PRO_5036905250" description="N-acetylmuramoyl-L-alanine amidase" evidence="6">
    <location>
        <begin position="23"/>
        <end position="312"/>
    </location>
</feature>
<evidence type="ECO:0000256" key="6">
    <source>
        <dbReference type="SAM" id="SignalP"/>
    </source>
</evidence>
<feature type="signal peptide" evidence="6">
    <location>
        <begin position="1"/>
        <end position="22"/>
    </location>
</feature>
<evidence type="ECO:0000256" key="2">
    <source>
        <dbReference type="ARBA" id="ARBA00007553"/>
    </source>
</evidence>
<dbReference type="Gene3D" id="3.40.80.10">
    <property type="entry name" value="Peptidoglycan recognition protein-like"/>
    <property type="match status" value="1"/>
</dbReference>